<proteinExistence type="predicted"/>
<comment type="cofactor">
    <cofactor evidence="2">
        <name>Ni(2+)</name>
        <dbReference type="ChEBI" id="CHEBI:49786"/>
    </cofactor>
</comment>
<evidence type="ECO:0000256" key="11">
    <source>
        <dbReference type="ARBA" id="ARBA00023074"/>
    </source>
</evidence>
<dbReference type="RefSeq" id="XP_014674208.1">
    <property type="nucleotide sequence ID" value="XM_014818722.1"/>
</dbReference>
<keyword evidence="12" id="KW-0464">Manganese</keyword>
<evidence type="ECO:0000256" key="15">
    <source>
        <dbReference type="ARBA" id="ARBA00046055"/>
    </source>
</evidence>
<gene>
    <name evidence="18" type="primary">LOC106814405</name>
</gene>
<evidence type="ECO:0000256" key="7">
    <source>
        <dbReference type="ARBA" id="ARBA00022741"/>
    </source>
</evidence>
<comment type="catalytic activity">
    <reaction evidence="13">
        <text>(R)-4'-phospho-S-sulfopantetheine + H2O = (R)-S-sulfopantetheine + phosphate</text>
        <dbReference type="Rhea" id="RHEA:68340"/>
        <dbReference type="ChEBI" id="CHEBI:15377"/>
        <dbReference type="ChEBI" id="CHEBI:43474"/>
        <dbReference type="ChEBI" id="CHEBI:177302"/>
        <dbReference type="ChEBI" id="CHEBI:177303"/>
    </reaction>
    <physiologicalReaction direction="left-to-right" evidence="13">
        <dbReference type="Rhea" id="RHEA:68341"/>
    </physiologicalReaction>
</comment>
<evidence type="ECO:0000256" key="8">
    <source>
        <dbReference type="ARBA" id="ARBA00022801"/>
    </source>
</evidence>
<dbReference type="Pfam" id="PF03630">
    <property type="entry name" value="Fumble"/>
    <property type="match status" value="1"/>
</dbReference>
<keyword evidence="11" id="KW-0944">Nitration</keyword>
<keyword evidence="8" id="KW-0378">Hydrolase</keyword>
<dbReference type="Gene3D" id="3.30.420.40">
    <property type="match status" value="1"/>
</dbReference>
<sequence>MRTELNNEPVNQYFVNVCTLKPRYSEARSGCRSQSPQLPIDKFGCIHAVAQVKMFTIRHVVTKNDLCLSSTVIGGSLAKLAYFSKVSRKRIRYPSSSSNVLDPADELNPPATLNDHDPVVHECSFMNVETEEQAWRLHFINFETKYIETCLDFVKRNFVRGARNMNGKTIKVTGGGAYKYKDLITDKLGFEVSKEDEIQCLIEGCNFLLKNIPDESFMYHRHGDPQYEFMGLPNEPAFPYLLVNIGSGVSILKVESDTTYERIGGTSLGGGSFWGLGSLLTKAKGFDELLELAERGDHRSVDMLVKDIYGGSYDLIGLPGDVIASSFGRAARSPRDASGTQYKEEDIARSLLISISNDIGQIACLNAKLHGIKRIYFGGFFIRCRPITMYTLTFAINYWSKGEIQALFLRHEGYLGAIGAFLKGTQESIDAHKYSWDEHLPGSSGLQHPVMVSFMRQNSSKVDFLELDCLEQPLASCPLLLSTETYSADTWDLAKDAEARDYWISCFERSVNEVAERAAQSQNDQSSAGERADKFKSKYLQKLSDLREQPFTFGSLTVRTLLDTRQQYLDEFQFSDPYLQQRIKDDEEVLQFLPSHLASIDAEEWPERQRIVVQGLLAGTSRRADAREHSCRLTNNASVEETISLLRGRRWLLDDLDAWIARLEGEPHRCAVIFVDSSGFDIIMGIFPFARELLRRGTDVILCTNSKPVMNEVTYSELFILAHNIAAMCDVIGGALAAGRLVVMESGQHSPCLDLSRIDERLVAAMALRGADLVLLEGVSKAVHTNHDARFRCDAIKVAIVDDAWLAGRLGGAAPRTVFSYEPAPPSGPATTDLAAPSVL</sequence>
<feature type="domain" description="Damage-control phosphatase ARMT1-like metal-binding" evidence="16">
    <location>
        <begin position="506"/>
        <end position="810"/>
    </location>
</feature>
<dbReference type="SUPFAM" id="SSF111321">
    <property type="entry name" value="AF1104-like"/>
    <property type="match status" value="1"/>
</dbReference>
<evidence type="ECO:0000256" key="12">
    <source>
        <dbReference type="ARBA" id="ARBA00023211"/>
    </source>
</evidence>
<evidence type="ECO:0000256" key="13">
    <source>
        <dbReference type="ARBA" id="ARBA00029347"/>
    </source>
</evidence>
<evidence type="ECO:0000256" key="9">
    <source>
        <dbReference type="ARBA" id="ARBA00022840"/>
    </source>
</evidence>
<dbReference type="Gene3D" id="3.40.50.10880">
    <property type="entry name" value="Uncharacterised protein PF01937, DUF89, domain 3"/>
    <property type="match status" value="1"/>
</dbReference>
<evidence type="ECO:0000256" key="3">
    <source>
        <dbReference type="ARBA" id="ARBA00011388"/>
    </source>
</evidence>
<keyword evidence="17" id="KW-1185">Reference proteome</keyword>
<comment type="cofactor">
    <cofactor evidence="1">
        <name>Mn(2+)</name>
        <dbReference type="ChEBI" id="CHEBI:29035"/>
    </cofactor>
</comment>
<dbReference type="InterPro" id="IPR035073">
    <property type="entry name" value="At2g17340_3_helix_bundle"/>
</dbReference>
<keyword evidence="6" id="KW-0479">Metal-binding</keyword>
<evidence type="ECO:0000256" key="6">
    <source>
        <dbReference type="ARBA" id="ARBA00022723"/>
    </source>
</evidence>
<dbReference type="PANTHER" id="PTHR12280:SF20">
    <property type="entry name" value="4'-PHOSPHOPANTETHEINE PHOSPHATASE"/>
    <property type="match status" value="1"/>
</dbReference>
<comment type="function">
    <text evidence="15">Phosphatase which shows a preference for 4'-phosphopantetheine and its oxidatively damaged forms (sulfonate or S-sulfonate), providing strong indirect evidence that the phosphatase activity pre-empts damage in the coenzyme A (CoA) pathway. Hydrolyzing excess 4'-phosphopantetheine could constitute a directed overflow mechanism to prevent its oxidation to the S-sulfonate, sulfonate, or other forms. Hydrolyzing 4'-phosphopantetheine sulfonate or S-sulfonate would forestall their conversion to inactive forms of CoA and acyl carrier protein. May play a role in the physiological regulation of CoA intracellular levels.</text>
</comment>
<dbReference type="InterPro" id="IPR002791">
    <property type="entry name" value="ARMT1-like_metal-bd"/>
</dbReference>
<evidence type="ECO:0000259" key="16">
    <source>
        <dbReference type="Pfam" id="PF01937"/>
    </source>
</evidence>
<protein>
    <recommendedName>
        <fullName evidence="4">4'-phosphopantetheine phosphatase</fullName>
    </recommendedName>
    <alternativeName>
        <fullName evidence="14">Inactive pantothenic acid kinase 4</fullName>
    </alternativeName>
</protein>
<evidence type="ECO:0000256" key="5">
    <source>
        <dbReference type="ARBA" id="ARBA00022596"/>
    </source>
</evidence>
<evidence type="ECO:0000256" key="1">
    <source>
        <dbReference type="ARBA" id="ARBA00001936"/>
    </source>
</evidence>
<dbReference type="Gene3D" id="3.30.420.510">
    <property type="match status" value="1"/>
</dbReference>
<dbReference type="InterPro" id="IPR036075">
    <property type="entry name" value="ARMT-1-like_metal-bd_sf"/>
</dbReference>
<comment type="subunit">
    <text evidence="3">Homodimer. Interacts with PKM.</text>
</comment>
<keyword evidence="7" id="KW-0547">Nucleotide-binding</keyword>
<dbReference type="SUPFAM" id="SSF53067">
    <property type="entry name" value="Actin-like ATPase domain"/>
    <property type="match status" value="2"/>
</dbReference>
<accession>A0ABM1EPT7</accession>
<evidence type="ECO:0000256" key="2">
    <source>
        <dbReference type="ARBA" id="ARBA00001967"/>
    </source>
</evidence>
<dbReference type="Gene3D" id="1.20.1700.10">
    <property type="entry name" value="AF1104-like"/>
    <property type="match status" value="1"/>
</dbReference>
<keyword evidence="10" id="KW-0173">Coenzyme A biosynthesis</keyword>
<name>A0ABM1EPT7_PRICU</name>
<dbReference type="PANTHER" id="PTHR12280">
    <property type="entry name" value="PANTOTHENATE KINASE"/>
    <property type="match status" value="1"/>
</dbReference>
<dbReference type="CDD" id="cd24123">
    <property type="entry name" value="ASKHA_NBD_PanK-II_Pank4"/>
    <property type="match status" value="1"/>
</dbReference>
<dbReference type="Pfam" id="PF01937">
    <property type="entry name" value="ARMT1-like_dom"/>
    <property type="match status" value="1"/>
</dbReference>
<evidence type="ECO:0000313" key="18">
    <source>
        <dbReference type="RefSeq" id="XP_014674208.1"/>
    </source>
</evidence>
<dbReference type="InterPro" id="IPR043129">
    <property type="entry name" value="ATPase_NBD"/>
</dbReference>
<organism evidence="17 18">
    <name type="scientific">Priapulus caudatus</name>
    <name type="common">Priapulid worm</name>
    <dbReference type="NCBI Taxonomy" id="37621"/>
    <lineage>
        <taxon>Eukaryota</taxon>
        <taxon>Metazoa</taxon>
        <taxon>Ecdysozoa</taxon>
        <taxon>Scalidophora</taxon>
        <taxon>Priapulida</taxon>
        <taxon>Priapulimorpha</taxon>
        <taxon>Priapulimorphida</taxon>
        <taxon>Priapulidae</taxon>
        <taxon>Priapulus</taxon>
    </lineage>
</organism>
<dbReference type="GeneID" id="106814405"/>
<dbReference type="InterPro" id="IPR004567">
    <property type="entry name" value="Type_II_PanK"/>
</dbReference>
<keyword evidence="5" id="KW-0533">Nickel</keyword>
<dbReference type="NCBIfam" id="TIGR00555">
    <property type="entry name" value="panK_eukar"/>
    <property type="match status" value="1"/>
</dbReference>
<keyword evidence="9" id="KW-0067">ATP-binding</keyword>
<dbReference type="Proteomes" id="UP000695022">
    <property type="component" value="Unplaced"/>
</dbReference>
<evidence type="ECO:0000256" key="10">
    <source>
        <dbReference type="ARBA" id="ARBA00022993"/>
    </source>
</evidence>
<evidence type="ECO:0000256" key="4">
    <source>
        <dbReference type="ARBA" id="ARBA00019490"/>
    </source>
</evidence>
<evidence type="ECO:0000256" key="14">
    <source>
        <dbReference type="ARBA" id="ARBA00032948"/>
    </source>
</evidence>
<reference evidence="18" key="1">
    <citation type="submission" date="2025-08" db="UniProtKB">
        <authorList>
            <consortium name="RefSeq"/>
        </authorList>
    </citation>
    <scope>IDENTIFICATION</scope>
</reference>
<evidence type="ECO:0000313" key="17">
    <source>
        <dbReference type="Proteomes" id="UP000695022"/>
    </source>
</evidence>